<dbReference type="RefSeq" id="WP_103265076.1">
    <property type="nucleotide sequence ID" value="NZ_CABMLE010000007.1"/>
</dbReference>
<keyword evidence="2" id="KW-0456">Lyase</keyword>
<protein>
    <submittedName>
        <fullName evidence="2">Argininosuccinate lyase</fullName>
    </submittedName>
</protein>
<proteinExistence type="predicted"/>
<dbReference type="GO" id="GO:0016829">
    <property type="term" value="F:lyase activity"/>
    <property type="evidence" value="ECO:0007669"/>
    <property type="project" value="UniProtKB-KW"/>
</dbReference>
<dbReference type="Pfam" id="PF07878">
    <property type="entry name" value="RHH_5"/>
    <property type="match status" value="1"/>
</dbReference>
<dbReference type="GO" id="GO:0006355">
    <property type="term" value="P:regulation of DNA-templated transcription"/>
    <property type="evidence" value="ECO:0007669"/>
    <property type="project" value="InterPro"/>
</dbReference>
<dbReference type="OrthoDB" id="3174251at2"/>
<dbReference type="InterPro" id="IPR013321">
    <property type="entry name" value="Arc_rbn_hlx_hlx"/>
</dbReference>
<evidence type="ECO:0000259" key="1">
    <source>
        <dbReference type="Pfam" id="PF07878"/>
    </source>
</evidence>
<dbReference type="Gene3D" id="1.10.1220.10">
    <property type="entry name" value="Met repressor-like"/>
    <property type="match status" value="1"/>
</dbReference>
<gene>
    <name evidence="2" type="ORF">C2L71_07075</name>
</gene>
<dbReference type="AlphaFoldDB" id="A0A2K2UB60"/>
<dbReference type="Proteomes" id="UP000236197">
    <property type="component" value="Unassembled WGS sequence"/>
</dbReference>
<evidence type="ECO:0000313" key="2">
    <source>
        <dbReference type="EMBL" id="PNV67565.1"/>
    </source>
</evidence>
<accession>A0A2K2UB60</accession>
<keyword evidence="3" id="KW-1185">Reference proteome</keyword>
<name>A0A2K2UB60_9ACTN</name>
<organism evidence="2 3">
    <name type="scientific">Enteroscipio rubneri</name>
    <dbReference type="NCBI Taxonomy" id="2070686"/>
    <lineage>
        <taxon>Bacteria</taxon>
        <taxon>Bacillati</taxon>
        <taxon>Actinomycetota</taxon>
        <taxon>Coriobacteriia</taxon>
        <taxon>Eggerthellales</taxon>
        <taxon>Eggerthellaceae</taxon>
        <taxon>Enteroscipio</taxon>
    </lineage>
</organism>
<dbReference type="InterPro" id="IPR010985">
    <property type="entry name" value="Ribbon_hlx_hlx"/>
</dbReference>
<dbReference type="EMBL" id="PPEK01000007">
    <property type="protein sequence ID" value="PNV67565.1"/>
    <property type="molecule type" value="Genomic_DNA"/>
</dbReference>
<comment type="caution">
    <text evidence="2">The sequence shown here is derived from an EMBL/GenBank/DDBJ whole genome shotgun (WGS) entry which is preliminary data.</text>
</comment>
<dbReference type="InterPro" id="IPR012869">
    <property type="entry name" value="RHH_5"/>
</dbReference>
<evidence type="ECO:0000313" key="3">
    <source>
        <dbReference type="Proteomes" id="UP000236197"/>
    </source>
</evidence>
<sequence length="130" mass="15132">MPALQVRDFPDDLYEQLKTYAASQHRSVAQQTIVAVEQMLAHQDASHFWDGERLYRAVRPRPLDFDTEAQRAARIEKRKALFEEIKKLPKVEMTADDIVSIIHEGREERSRTILEACGFYEEAGRMREAL</sequence>
<feature type="domain" description="CopG-like ribbon-helix-helix" evidence="1">
    <location>
        <begin position="9"/>
        <end position="40"/>
    </location>
</feature>
<dbReference type="SUPFAM" id="SSF47598">
    <property type="entry name" value="Ribbon-helix-helix"/>
    <property type="match status" value="1"/>
</dbReference>
<reference evidence="3" key="1">
    <citation type="submission" date="2018-01" db="EMBL/GenBank/DDBJ databases">
        <title>Rubneribacter badeniensis gen. nov., sp. nov., and Colonibacter rubneri, gen. nov., sp. nov., WGS of new members of the Eggerthellaceae.</title>
        <authorList>
            <person name="Danylec N."/>
            <person name="Stoll D.A."/>
            <person name="Doetsch A."/>
            <person name="Kulling S.E."/>
            <person name="Huch M."/>
        </authorList>
    </citation>
    <scope>NUCLEOTIDE SEQUENCE [LARGE SCALE GENOMIC DNA]</scope>
    <source>
        <strain evidence="3">ResAG-96</strain>
    </source>
</reference>